<evidence type="ECO:0000313" key="3">
    <source>
        <dbReference type="Proteomes" id="UP000034050"/>
    </source>
</evidence>
<proteinExistence type="predicted"/>
<accession>A0A0G1EW35</accession>
<keyword evidence="1" id="KW-0472">Membrane</keyword>
<organism evidence="2 3">
    <name type="scientific">Candidatus Gottesmanbacteria bacterium GW2011_GWB1_43_11</name>
    <dbReference type="NCBI Taxonomy" id="1618446"/>
    <lineage>
        <taxon>Bacteria</taxon>
        <taxon>Candidatus Gottesmaniibacteriota</taxon>
    </lineage>
</organism>
<sequence length="95" mass="11206">MPTTKKPKLTFFHKYWPVGVVILFGALLLTSKLTRQKLTLMPSPTPNSTTEISNWKTYTDQDLKFEFNYPSNWTFQKEQLTPYQLSRYKGLIDKK</sequence>
<keyword evidence="1" id="KW-1133">Transmembrane helix</keyword>
<feature type="transmembrane region" description="Helical" evidence="1">
    <location>
        <begin position="15"/>
        <end position="33"/>
    </location>
</feature>
<dbReference type="AlphaFoldDB" id="A0A0G1EW35"/>
<comment type="caution">
    <text evidence="2">The sequence shown here is derived from an EMBL/GenBank/DDBJ whole genome shotgun (WGS) entry which is preliminary data.</text>
</comment>
<evidence type="ECO:0000256" key="1">
    <source>
        <dbReference type="SAM" id="Phobius"/>
    </source>
</evidence>
<reference evidence="2 3" key="1">
    <citation type="journal article" date="2015" name="Nature">
        <title>rRNA introns, odd ribosomes, and small enigmatic genomes across a large radiation of phyla.</title>
        <authorList>
            <person name="Brown C.T."/>
            <person name="Hug L.A."/>
            <person name="Thomas B.C."/>
            <person name="Sharon I."/>
            <person name="Castelle C.J."/>
            <person name="Singh A."/>
            <person name="Wilkins M.J."/>
            <person name="Williams K.H."/>
            <person name="Banfield J.F."/>
        </authorList>
    </citation>
    <scope>NUCLEOTIDE SEQUENCE [LARGE SCALE GENOMIC DNA]</scope>
</reference>
<dbReference type="Proteomes" id="UP000034050">
    <property type="component" value="Unassembled WGS sequence"/>
</dbReference>
<gene>
    <name evidence="2" type="ORF">UV61_C0003G0084</name>
</gene>
<name>A0A0G1EW35_9BACT</name>
<evidence type="ECO:0000313" key="2">
    <source>
        <dbReference type="EMBL" id="KKS87231.1"/>
    </source>
</evidence>
<keyword evidence="1" id="KW-0812">Transmembrane</keyword>
<dbReference type="EMBL" id="LCFD01000003">
    <property type="protein sequence ID" value="KKS87231.1"/>
    <property type="molecule type" value="Genomic_DNA"/>
</dbReference>
<dbReference type="STRING" id="1618446.UV61_C0003G0084"/>
<protein>
    <submittedName>
        <fullName evidence="2">Uncharacterized protein</fullName>
    </submittedName>
</protein>